<evidence type="ECO:0000256" key="7">
    <source>
        <dbReference type="PROSITE-ProRule" id="PRU00703"/>
    </source>
</evidence>
<dbReference type="PANTHER" id="PTHR22777">
    <property type="entry name" value="HEMOLYSIN-RELATED"/>
    <property type="match status" value="1"/>
</dbReference>
<keyword evidence="11" id="KW-1185">Reference proteome</keyword>
<dbReference type="PANTHER" id="PTHR22777:SF4">
    <property type="entry name" value="UPF0053 PROTEIN SLL1254"/>
    <property type="match status" value="1"/>
</dbReference>
<evidence type="ECO:0000259" key="9">
    <source>
        <dbReference type="PROSITE" id="PS51371"/>
    </source>
</evidence>
<keyword evidence="3" id="KW-0677">Repeat</keyword>
<keyword evidence="4 8" id="KW-1133">Transmembrane helix</keyword>
<feature type="transmembrane region" description="Helical" evidence="8">
    <location>
        <begin position="78"/>
        <end position="102"/>
    </location>
</feature>
<dbReference type="InterPro" id="IPR000644">
    <property type="entry name" value="CBS_dom"/>
</dbReference>
<evidence type="ECO:0000256" key="4">
    <source>
        <dbReference type="ARBA" id="ARBA00022989"/>
    </source>
</evidence>
<feature type="domain" description="CBS" evidence="9">
    <location>
        <begin position="339"/>
        <end position="397"/>
    </location>
</feature>
<dbReference type="GO" id="GO:0005886">
    <property type="term" value="C:plasma membrane"/>
    <property type="evidence" value="ECO:0007669"/>
    <property type="project" value="TreeGrafter"/>
</dbReference>
<dbReference type="STRING" id="879212.DespoDRAFT_02238"/>
<dbReference type="Proteomes" id="UP000005778">
    <property type="component" value="Chromosome"/>
</dbReference>
<dbReference type="HOGENOM" id="CLU_015237_4_1_7"/>
<dbReference type="eggNOG" id="COG1253">
    <property type="taxonomic scope" value="Bacteria"/>
</dbReference>
<keyword evidence="6 8" id="KW-0472">Membrane</keyword>
<keyword evidence="2 8" id="KW-0812">Transmembrane</keyword>
<gene>
    <name evidence="10" type="ORF">DespoDRAFT_02238</name>
</gene>
<comment type="subcellular location">
    <subcellularLocation>
        <location evidence="1">Membrane</location>
        <topology evidence="1">Multi-pass membrane protein</topology>
    </subcellularLocation>
</comment>
<sequence>MRPRPGSRPGSLRASGPDPDLVRGADACLSLPLDADLLAAQILVVQRKGAHRLLGRREPPFSETHKSFDPCYGQYHMILLFAYLFLALGVSFICSILESVLLSTPQTFLMVSQDEGHKWAEAFTEFKKNIDKPLSAILSLNTAAHTIGAAGVGAQAVKIFGEASFGWISALLTLLILVFTEIIPKTIGAQYWSKLSRVSTAGIHAVIFMTYPLVFISAAITKLISTSGNVRSTSREEIAALASIGVDEGIFSEKEYKIIQNILKLKNVKVKEIMTPRVVVTAADESLTLKEFLASKNYLKFSRIPVYAEKPENIKGYVFRQTVFEKLAENRHDLTLRDIKREILIIPSTSALFSLWEKLLESKEHIALLVDEYGGLDGVVTMEDIIETLLGLEIIDEKDTITDMRKYARERWETRQAKYNLLDRLDSGKD</sequence>
<dbReference type="SUPFAM" id="SSF54631">
    <property type="entry name" value="CBS-domain pair"/>
    <property type="match status" value="1"/>
</dbReference>
<evidence type="ECO:0000256" key="5">
    <source>
        <dbReference type="ARBA" id="ARBA00023122"/>
    </source>
</evidence>
<dbReference type="Gene3D" id="3.10.580.10">
    <property type="entry name" value="CBS-domain"/>
    <property type="match status" value="1"/>
</dbReference>
<dbReference type="CDD" id="cd04590">
    <property type="entry name" value="CBS_pair_CorC_HlyC_assoc"/>
    <property type="match status" value="1"/>
</dbReference>
<evidence type="ECO:0000256" key="1">
    <source>
        <dbReference type="ARBA" id="ARBA00004141"/>
    </source>
</evidence>
<evidence type="ECO:0000256" key="2">
    <source>
        <dbReference type="ARBA" id="ARBA00022692"/>
    </source>
</evidence>
<evidence type="ECO:0000256" key="6">
    <source>
        <dbReference type="ARBA" id="ARBA00023136"/>
    </source>
</evidence>
<evidence type="ECO:0000313" key="11">
    <source>
        <dbReference type="Proteomes" id="UP000005778"/>
    </source>
</evidence>
<feature type="transmembrane region" description="Helical" evidence="8">
    <location>
        <begin position="165"/>
        <end position="183"/>
    </location>
</feature>
<dbReference type="AlphaFoldDB" id="I5B3Q1"/>
<evidence type="ECO:0000313" key="10">
    <source>
        <dbReference type="EMBL" id="EIM64114.1"/>
    </source>
</evidence>
<evidence type="ECO:0000256" key="8">
    <source>
        <dbReference type="SAM" id="Phobius"/>
    </source>
</evidence>
<evidence type="ECO:0000256" key="3">
    <source>
        <dbReference type="ARBA" id="ARBA00022737"/>
    </source>
</evidence>
<dbReference type="Pfam" id="PF01595">
    <property type="entry name" value="CNNM"/>
    <property type="match status" value="1"/>
</dbReference>
<reference evidence="10 11" key="1">
    <citation type="submission" date="2011-09" db="EMBL/GenBank/DDBJ databases">
        <authorList>
            <consortium name="US DOE Joint Genome Institute (JGI-PGF)"/>
            <person name="Lucas S."/>
            <person name="Han J."/>
            <person name="Lapidus A."/>
            <person name="Cheng J.-F."/>
            <person name="Goodwin L."/>
            <person name="Pitluck S."/>
            <person name="Peters L."/>
            <person name="Land M.L."/>
            <person name="Hauser L."/>
            <person name="Orellana R."/>
            <person name="Lovley D."/>
            <person name="Woyke T.J."/>
        </authorList>
    </citation>
    <scope>NUCLEOTIDE SEQUENCE [LARGE SCALE GENOMIC DNA]</scope>
    <source>
        <strain evidence="10 11">2ac9</strain>
    </source>
</reference>
<dbReference type="InterPro" id="IPR002550">
    <property type="entry name" value="CNNM"/>
</dbReference>
<feature type="transmembrane region" description="Helical" evidence="8">
    <location>
        <begin position="203"/>
        <end position="224"/>
    </location>
</feature>
<dbReference type="EMBL" id="CM001488">
    <property type="protein sequence ID" value="EIM64114.1"/>
    <property type="molecule type" value="Genomic_DNA"/>
</dbReference>
<accession>I5B3Q1</accession>
<protein>
    <submittedName>
        <fullName evidence="10">CBS domain-containing protein</fullName>
    </submittedName>
</protein>
<dbReference type="InterPro" id="IPR044751">
    <property type="entry name" value="Ion_transp-like_CBS"/>
</dbReference>
<keyword evidence="5 7" id="KW-0129">CBS domain</keyword>
<proteinExistence type="predicted"/>
<reference evidence="10 11" key="2">
    <citation type="submission" date="2012-02" db="EMBL/GenBank/DDBJ databases">
        <title>Improved High-Quality Draft sequence of Desulfobacter postgatei 2ac9.</title>
        <authorList>
            <consortium name="US DOE Joint Genome Institute"/>
            <person name="Lucas S."/>
            <person name="Han J."/>
            <person name="Lapidus A."/>
            <person name="Cheng J.-F."/>
            <person name="Goodwin L."/>
            <person name="Pitluck S."/>
            <person name="Peters L."/>
            <person name="Ovchinnikova G."/>
            <person name="Held B."/>
            <person name="Detter J.C."/>
            <person name="Han C."/>
            <person name="Tapia R."/>
            <person name="Land M."/>
            <person name="Hauser L."/>
            <person name="Kyrpides N."/>
            <person name="Ivanova N."/>
            <person name="Pagani I."/>
            <person name="Orellana R."/>
            <person name="Lovley D."/>
            <person name="Woyke T."/>
        </authorList>
    </citation>
    <scope>NUCLEOTIDE SEQUENCE [LARGE SCALE GENOMIC DNA]</scope>
    <source>
        <strain evidence="10 11">2ac9</strain>
    </source>
</reference>
<dbReference type="Pfam" id="PF00571">
    <property type="entry name" value="CBS"/>
    <property type="match status" value="1"/>
</dbReference>
<organism evidence="10 11">
    <name type="scientific">Desulfobacter postgatei 2ac9</name>
    <dbReference type="NCBI Taxonomy" id="879212"/>
    <lineage>
        <taxon>Bacteria</taxon>
        <taxon>Pseudomonadati</taxon>
        <taxon>Thermodesulfobacteriota</taxon>
        <taxon>Desulfobacteria</taxon>
        <taxon>Desulfobacterales</taxon>
        <taxon>Desulfobacteraceae</taxon>
        <taxon>Desulfobacter</taxon>
    </lineage>
</organism>
<name>I5B3Q1_9BACT</name>
<dbReference type="PROSITE" id="PS51371">
    <property type="entry name" value="CBS"/>
    <property type="match status" value="1"/>
</dbReference>
<dbReference type="InterPro" id="IPR046342">
    <property type="entry name" value="CBS_dom_sf"/>
</dbReference>